<dbReference type="PROSITE" id="PS50157">
    <property type="entry name" value="ZINC_FINGER_C2H2_2"/>
    <property type="match status" value="4"/>
</dbReference>
<dbReference type="GO" id="GO:0005634">
    <property type="term" value="C:nucleus"/>
    <property type="evidence" value="ECO:0007669"/>
    <property type="project" value="UniProtKB-SubCell"/>
</dbReference>
<keyword evidence="7" id="KW-0539">Nucleus</keyword>
<evidence type="ECO:0000313" key="11">
    <source>
        <dbReference type="Proteomes" id="UP001318040"/>
    </source>
</evidence>
<feature type="domain" description="C2H2-type" evidence="10">
    <location>
        <begin position="752"/>
        <end position="779"/>
    </location>
</feature>
<dbReference type="InterPro" id="IPR036236">
    <property type="entry name" value="Znf_C2H2_sf"/>
</dbReference>
<dbReference type="PANTHER" id="PTHR24404:SF114">
    <property type="entry name" value="KLUMPFUSS, ISOFORM B-RELATED"/>
    <property type="match status" value="1"/>
</dbReference>
<keyword evidence="3" id="KW-0677">Repeat</keyword>
<dbReference type="GO" id="GO:0003700">
    <property type="term" value="F:DNA-binding transcription factor activity"/>
    <property type="evidence" value="ECO:0007669"/>
    <property type="project" value="TreeGrafter"/>
</dbReference>
<dbReference type="AlphaFoldDB" id="A0AAJ7WXB9"/>
<gene>
    <name evidence="12" type="primary">ZNF507</name>
</gene>
<evidence type="ECO:0000256" key="8">
    <source>
        <dbReference type="PROSITE-ProRule" id="PRU00042"/>
    </source>
</evidence>
<keyword evidence="2" id="KW-0479">Metal-binding</keyword>
<dbReference type="PROSITE" id="PS00028">
    <property type="entry name" value="ZINC_FINGER_C2H2_1"/>
    <property type="match status" value="3"/>
</dbReference>
<keyword evidence="11" id="KW-1185">Reference proteome</keyword>
<feature type="domain" description="C2H2-type" evidence="10">
    <location>
        <begin position="612"/>
        <end position="639"/>
    </location>
</feature>
<evidence type="ECO:0000256" key="4">
    <source>
        <dbReference type="ARBA" id="ARBA00022771"/>
    </source>
</evidence>
<comment type="subcellular location">
    <subcellularLocation>
        <location evidence="1">Nucleus</location>
    </subcellularLocation>
</comment>
<reference evidence="12" key="1">
    <citation type="submission" date="2025-08" db="UniProtKB">
        <authorList>
            <consortium name="RefSeq"/>
        </authorList>
    </citation>
    <scope>IDENTIFICATION</scope>
    <source>
        <tissue evidence="12">Sperm</tissue>
    </source>
</reference>
<feature type="compositionally biased region" description="Gly residues" evidence="9">
    <location>
        <begin position="104"/>
        <end position="126"/>
    </location>
</feature>
<feature type="domain" description="C2H2-type" evidence="10">
    <location>
        <begin position="584"/>
        <end position="611"/>
    </location>
</feature>
<feature type="region of interest" description="Disordered" evidence="9">
    <location>
        <begin position="47"/>
        <end position="85"/>
    </location>
</feature>
<dbReference type="GO" id="GO:0006357">
    <property type="term" value="P:regulation of transcription by RNA polymerase II"/>
    <property type="evidence" value="ECO:0007669"/>
    <property type="project" value="TreeGrafter"/>
</dbReference>
<feature type="compositionally biased region" description="Polar residues" evidence="9">
    <location>
        <begin position="270"/>
        <end position="281"/>
    </location>
</feature>
<feature type="region of interest" description="Disordered" evidence="9">
    <location>
        <begin position="104"/>
        <end position="153"/>
    </location>
</feature>
<evidence type="ECO:0000256" key="1">
    <source>
        <dbReference type="ARBA" id="ARBA00004123"/>
    </source>
</evidence>
<dbReference type="GO" id="GO:0008270">
    <property type="term" value="F:zinc ion binding"/>
    <property type="evidence" value="ECO:0007669"/>
    <property type="project" value="UniProtKB-KW"/>
</dbReference>
<dbReference type="GO" id="GO:0000978">
    <property type="term" value="F:RNA polymerase II cis-regulatory region sequence-specific DNA binding"/>
    <property type="evidence" value="ECO:0007669"/>
    <property type="project" value="TreeGrafter"/>
</dbReference>
<proteinExistence type="predicted"/>
<feature type="compositionally biased region" description="Low complexity" evidence="9">
    <location>
        <begin position="486"/>
        <end position="500"/>
    </location>
</feature>
<name>A0AAJ7WXB9_PETMA</name>
<dbReference type="Proteomes" id="UP001318040">
    <property type="component" value="Chromosome 20"/>
</dbReference>
<dbReference type="RefSeq" id="XP_032813546.1">
    <property type="nucleotide sequence ID" value="XM_032957655.1"/>
</dbReference>
<dbReference type="InterPro" id="IPR050589">
    <property type="entry name" value="Ikaros_C2H2-ZF"/>
</dbReference>
<evidence type="ECO:0000256" key="9">
    <source>
        <dbReference type="SAM" id="MobiDB-lite"/>
    </source>
</evidence>
<feature type="compositionally biased region" description="Basic and acidic residues" evidence="9">
    <location>
        <begin position="47"/>
        <end position="56"/>
    </location>
</feature>
<protein>
    <submittedName>
        <fullName evidence="12">Zinc finger protein 507</fullName>
    </submittedName>
</protein>
<feature type="compositionally biased region" description="Gly residues" evidence="9">
    <location>
        <begin position="57"/>
        <end position="85"/>
    </location>
</feature>
<dbReference type="PANTHER" id="PTHR24404">
    <property type="entry name" value="ZINC FINGER PROTEIN"/>
    <property type="match status" value="1"/>
</dbReference>
<feature type="region of interest" description="Disordered" evidence="9">
    <location>
        <begin position="409"/>
        <end position="430"/>
    </location>
</feature>
<evidence type="ECO:0000259" key="10">
    <source>
        <dbReference type="PROSITE" id="PS50157"/>
    </source>
</evidence>
<keyword evidence="5" id="KW-0862">Zinc</keyword>
<accession>A0AAJ7WXB9</accession>
<dbReference type="InterPro" id="IPR013087">
    <property type="entry name" value="Znf_C2H2_type"/>
</dbReference>
<evidence type="ECO:0000256" key="6">
    <source>
        <dbReference type="ARBA" id="ARBA00023125"/>
    </source>
</evidence>
<dbReference type="SUPFAM" id="SSF57667">
    <property type="entry name" value="beta-beta-alpha zinc fingers"/>
    <property type="match status" value="4"/>
</dbReference>
<dbReference type="Gene3D" id="3.30.160.60">
    <property type="entry name" value="Classic Zinc Finger"/>
    <property type="match status" value="3"/>
</dbReference>
<organism evidence="11 12">
    <name type="scientific">Petromyzon marinus</name>
    <name type="common">Sea lamprey</name>
    <dbReference type="NCBI Taxonomy" id="7757"/>
    <lineage>
        <taxon>Eukaryota</taxon>
        <taxon>Metazoa</taxon>
        <taxon>Chordata</taxon>
        <taxon>Craniata</taxon>
        <taxon>Vertebrata</taxon>
        <taxon>Cyclostomata</taxon>
        <taxon>Hyperoartia</taxon>
        <taxon>Petromyzontiformes</taxon>
        <taxon>Petromyzontidae</taxon>
        <taxon>Petromyzon</taxon>
    </lineage>
</organism>
<feature type="region of interest" description="Disordered" evidence="9">
    <location>
        <begin position="270"/>
        <end position="357"/>
    </location>
</feature>
<dbReference type="KEGG" id="pmrn:116944166"/>
<keyword evidence="4 8" id="KW-0863">Zinc-finger</keyword>
<evidence type="ECO:0000256" key="3">
    <source>
        <dbReference type="ARBA" id="ARBA00022737"/>
    </source>
</evidence>
<feature type="region of interest" description="Disordered" evidence="9">
    <location>
        <begin position="461"/>
        <end position="500"/>
    </location>
</feature>
<dbReference type="SMART" id="SM00355">
    <property type="entry name" value="ZnF_C2H2"/>
    <property type="match status" value="8"/>
</dbReference>
<keyword evidence="6" id="KW-0238">DNA-binding</keyword>
<evidence type="ECO:0000256" key="5">
    <source>
        <dbReference type="ARBA" id="ARBA00022833"/>
    </source>
</evidence>
<evidence type="ECO:0000256" key="7">
    <source>
        <dbReference type="ARBA" id="ARBA00023242"/>
    </source>
</evidence>
<evidence type="ECO:0000313" key="12">
    <source>
        <dbReference type="RefSeq" id="XP_032813546.1"/>
    </source>
</evidence>
<feature type="domain" description="C2H2-type" evidence="10">
    <location>
        <begin position="640"/>
        <end position="667"/>
    </location>
</feature>
<evidence type="ECO:0000256" key="2">
    <source>
        <dbReference type="ARBA" id="ARBA00022723"/>
    </source>
</evidence>
<sequence length="954" mass="99911">MEVRVDSPPSPGGSLDAGAISRSVSAVFRSKLDALCSLACERASRLTDRATSRADVDGGGGEGGGGNACAEGGRSGGDGGKTVGDGGRGSYIGGVGGEGICGGGGHDARGSGGGGGGGGAEKGPGDGNPRRGEGCPVGGGGHGGRGRFTEALGTGRGGDDVGIAGGARAGVVLLVPKAGGSCGPSQPSPATPQPPPAVPAARRWYTRDPHGIYHCLLCSYTCERQRTLKTHAWKHAREVTCTYPVFEELEDGGGGGDGVNLGTHLAASNGTTVRLSDTDSNAARGHVHPPEGGSANATSLSTPGPPKSAEADARERSAGASTPGRSDEAKVPGLPGLAAGTEQAARRSPGPNVGLEAAAAGLGDESGVAPRLPTTVKAHDIGCSAKQEEQQQGLGKKYSSQVGALGVEADEQERSQQQQEREDCADVRPVSRRRTNSECLLLHSLAAEALVALPAWLPPPPRHPDPLSPPHQDLGMQEPIHEGACSDSYSSSSRGSGSQSGISSLLLSVIERLHQRDEGDGEVGAATAREGGPRHVKVEDVKIDDVEQQPMEEEEENEFEDEHQQRALLFGGLVEQVSGARHAYRCRVCPYRGTSAAHARQHLRAHRRPRPYQCPICHEVARDCGALREHTARHCRPRPHRCSHCPFDFHYKSQLRNHEREHHNVAPRRRAVAGKHAASHAGHGQGARERRLHQCDMCSYTSVSYVGVRNHRRIHDKSYRCAECEFTTSSAAAFKQHSCAHNALAVSAAEPFRCVLCGYVCSFAASLKAHMWRHASDQNYDFQRVNRDIDAATALAQRFQNRTMLKMAPAPGELGRPPCSPGTVGDKPNPALPYGHSPNPVTGNAVATSAVAVGKPARSASEKPAAPVAPATLAAAVQTAPPLLLALPQSPALGGTSRPQAPQGKSCRLTFCCCVCGFESGVREELLAHMQGHQQEFLPAVRSGQPQQQQQVQP</sequence>